<name>K0MDA1_BORPB</name>
<keyword evidence="2" id="KW-0238">DNA-binding</keyword>
<dbReference type="KEGG" id="bpar:BN117_2029"/>
<dbReference type="SUPFAM" id="SSF52172">
    <property type="entry name" value="CheY-like"/>
    <property type="match status" value="1"/>
</dbReference>
<dbReference type="Pfam" id="PF00072">
    <property type="entry name" value="Response_reg"/>
    <property type="match status" value="1"/>
</dbReference>
<dbReference type="SMART" id="SM00448">
    <property type="entry name" value="REC"/>
    <property type="match status" value="1"/>
</dbReference>
<dbReference type="InterPro" id="IPR039420">
    <property type="entry name" value="WalR-like"/>
</dbReference>
<dbReference type="Gene3D" id="3.40.50.2300">
    <property type="match status" value="1"/>
</dbReference>
<dbReference type="CDD" id="cd17535">
    <property type="entry name" value="REC_NarL-like"/>
    <property type="match status" value="1"/>
</dbReference>
<keyword evidence="1 3" id="KW-0597">Phosphoprotein</keyword>
<dbReference type="PROSITE" id="PS50110">
    <property type="entry name" value="RESPONSE_REGULATORY"/>
    <property type="match status" value="1"/>
</dbReference>
<dbReference type="InterPro" id="IPR016032">
    <property type="entry name" value="Sig_transdc_resp-reg_C-effctor"/>
</dbReference>
<dbReference type="EMBL" id="HE965803">
    <property type="protein sequence ID" value="CCJ49362.1"/>
    <property type="molecule type" value="Genomic_DNA"/>
</dbReference>
<dbReference type="PROSITE" id="PS00622">
    <property type="entry name" value="HTH_LUXR_1"/>
    <property type="match status" value="1"/>
</dbReference>
<dbReference type="GO" id="GO:0000160">
    <property type="term" value="P:phosphorelay signal transduction system"/>
    <property type="evidence" value="ECO:0007669"/>
    <property type="project" value="InterPro"/>
</dbReference>
<evidence type="ECO:0000313" key="6">
    <source>
        <dbReference type="EMBL" id="CCJ49362.1"/>
    </source>
</evidence>
<accession>K0MDA1</accession>
<evidence type="ECO:0000256" key="3">
    <source>
        <dbReference type="PROSITE-ProRule" id="PRU00169"/>
    </source>
</evidence>
<dbReference type="InterPro" id="IPR001789">
    <property type="entry name" value="Sig_transdc_resp-reg_receiver"/>
</dbReference>
<dbReference type="InterPro" id="IPR011006">
    <property type="entry name" value="CheY-like_superfamily"/>
</dbReference>
<protein>
    <submittedName>
        <fullName evidence="6">Probable two-component response regulator</fullName>
    </submittedName>
</protein>
<dbReference type="PANTHER" id="PTHR43214">
    <property type="entry name" value="TWO-COMPONENT RESPONSE REGULATOR"/>
    <property type="match status" value="1"/>
</dbReference>
<dbReference type="GO" id="GO:0003677">
    <property type="term" value="F:DNA binding"/>
    <property type="evidence" value="ECO:0007669"/>
    <property type="project" value="UniProtKB-KW"/>
</dbReference>
<dbReference type="InterPro" id="IPR036388">
    <property type="entry name" value="WH-like_DNA-bd_sf"/>
</dbReference>
<dbReference type="GO" id="GO:0006355">
    <property type="term" value="P:regulation of DNA-templated transcription"/>
    <property type="evidence" value="ECO:0007669"/>
    <property type="project" value="InterPro"/>
</dbReference>
<sequence length="270" mass="29384">MSLVTPGIEGVPMPHRLSHAAPVLAGQACAAHPPATYPSSTQPAVASARRYMLLSRPSRRLRVAILDDHPAVAVGLSAYLGEHGDFEVALTETNAVALAHQLKRHPCDAAVIDFFMPAQSWDGVDFIRRLRRLCPDMAVITISAGKAHETEYAAFRAGANGFLPKGAPLSLLAELIRTTVVSRRAFFSARTGQLRATIPDPPDSRLTNAEREILRQIAQGFSVTQISGRLLRSKKTVSTHKRRAMKKLGLADDLALALYLSEKFEQNVYG</sequence>
<dbReference type="CDD" id="cd06170">
    <property type="entry name" value="LuxR_C_like"/>
    <property type="match status" value="1"/>
</dbReference>
<proteinExistence type="predicted"/>
<dbReference type="SUPFAM" id="SSF46894">
    <property type="entry name" value="C-terminal effector domain of the bipartite response regulators"/>
    <property type="match status" value="1"/>
</dbReference>
<feature type="domain" description="HTH luxR-type" evidence="4">
    <location>
        <begin position="199"/>
        <end position="264"/>
    </location>
</feature>
<dbReference type="Gene3D" id="1.10.10.10">
    <property type="entry name" value="Winged helix-like DNA-binding domain superfamily/Winged helix DNA-binding domain"/>
    <property type="match status" value="1"/>
</dbReference>
<dbReference type="PROSITE" id="PS50043">
    <property type="entry name" value="HTH_LUXR_2"/>
    <property type="match status" value="1"/>
</dbReference>
<dbReference type="Pfam" id="PF00196">
    <property type="entry name" value="GerE"/>
    <property type="match status" value="1"/>
</dbReference>
<evidence type="ECO:0000313" key="7">
    <source>
        <dbReference type="Proteomes" id="UP000008035"/>
    </source>
</evidence>
<evidence type="ECO:0000259" key="4">
    <source>
        <dbReference type="PROSITE" id="PS50043"/>
    </source>
</evidence>
<feature type="domain" description="Response regulatory" evidence="5">
    <location>
        <begin position="62"/>
        <end position="180"/>
    </location>
</feature>
<dbReference type="Proteomes" id="UP000008035">
    <property type="component" value="Chromosome"/>
</dbReference>
<dbReference type="InterPro" id="IPR058245">
    <property type="entry name" value="NreC/VraR/RcsB-like_REC"/>
</dbReference>
<dbReference type="PRINTS" id="PR00038">
    <property type="entry name" value="HTHLUXR"/>
</dbReference>
<organism evidence="6 7">
    <name type="scientific">Bordetella parapertussis (strain Bpp5)</name>
    <dbReference type="NCBI Taxonomy" id="1208660"/>
    <lineage>
        <taxon>Bacteria</taxon>
        <taxon>Pseudomonadati</taxon>
        <taxon>Pseudomonadota</taxon>
        <taxon>Betaproteobacteria</taxon>
        <taxon>Burkholderiales</taxon>
        <taxon>Alcaligenaceae</taxon>
        <taxon>Bordetella</taxon>
    </lineage>
</organism>
<dbReference type="SMART" id="SM00421">
    <property type="entry name" value="HTH_LUXR"/>
    <property type="match status" value="1"/>
</dbReference>
<dbReference type="HOGENOM" id="CLU_000445_90_1_4"/>
<dbReference type="InterPro" id="IPR000792">
    <property type="entry name" value="Tscrpt_reg_LuxR_C"/>
</dbReference>
<gene>
    <name evidence="6" type="ordered locus">BN117_2029</name>
</gene>
<reference evidence="6 7" key="1">
    <citation type="journal article" date="2012" name="BMC Genomics">
        <title>Comparative genomics of the classical Bordetella subspecies: the evolution and exchange of virulence-associated diversity amongst closely related pathogens.</title>
        <authorList>
            <person name="Park J."/>
            <person name="Zhang Y."/>
            <person name="Buboltz A.M."/>
            <person name="Zhang X."/>
            <person name="Schuster S.C."/>
            <person name="Ahuja U."/>
            <person name="Liu M."/>
            <person name="Miller J.F."/>
            <person name="Sebaihia M."/>
            <person name="Bentley S.D."/>
            <person name="Parkhill J."/>
            <person name="Harvill E.T."/>
        </authorList>
    </citation>
    <scope>NUCLEOTIDE SEQUENCE [LARGE SCALE GENOMIC DNA]</scope>
    <source>
        <strain evidence="6 7">Bpp5</strain>
    </source>
</reference>
<evidence type="ECO:0000256" key="1">
    <source>
        <dbReference type="ARBA" id="ARBA00022553"/>
    </source>
</evidence>
<feature type="modified residue" description="4-aspartylphosphate" evidence="3">
    <location>
        <position position="113"/>
    </location>
</feature>
<evidence type="ECO:0000256" key="2">
    <source>
        <dbReference type="ARBA" id="ARBA00023125"/>
    </source>
</evidence>
<dbReference type="AlphaFoldDB" id="K0MDA1"/>
<dbReference type="PANTHER" id="PTHR43214:SF17">
    <property type="entry name" value="TRANSCRIPTIONAL REGULATORY PROTEIN RCSB"/>
    <property type="match status" value="1"/>
</dbReference>
<evidence type="ECO:0000259" key="5">
    <source>
        <dbReference type="PROSITE" id="PS50110"/>
    </source>
</evidence>